<evidence type="ECO:0000313" key="3">
    <source>
        <dbReference type="EMBL" id="XDG23468.1"/>
    </source>
</evidence>
<keyword evidence="1" id="KW-0812">Transmembrane</keyword>
<evidence type="ECO:0000256" key="1">
    <source>
        <dbReference type="SAM" id="Phobius"/>
    </source>
</evidence>
<evidence type="ECO:0000313" key="5">
    <source>
        <dbReference type="EMBL" id="XDG23500.1"/>
    </source>
</evidence>
<feature type="transmembrane region" description="Helical" evidence="1">
    <location>
        <begin position="113"/>
        <end position="134"/>
    </location>
</feature>
<dbReference type="EMBL" id="PP845384">
    <property type="protein sequence ID" value="XDG23548.1"/>
    <property type="molecule type" value="Genomic_RNA"/>
</dbReference>
<name>A0AB39ACM7_9GAMC</name>
<evidence type="ECO:0000313" key="2">
    <source>
        <dbReference type="EMBL" id="XDG23452.1"/>
    </source>
</evidence>
<sequence length="144" mass="16421">MRYVRILLLFSLFCPIHSTWTVTCPVLGEGDHKFYSNQTVVEHFFEYTVSDGFIYLISFQNITKYCFQSECFTSDYCVVSKVSKQNQICPPCLASYIVTQIKTELDSTYVNPLHLLIGVLSFTNCLSLVAVLVCRRQIVVSSFG</sequence>
<dbReference type="EMBL" id="PP845378">
    <property type="protein sequence ID" value="XDG23452.1"/>
    <property type="molecule type" value="Genomic_RNA"/>
</dbReference>
<protein>
    <submittedName>
        <fullName evidence="2">Uncharacterized protein</fullName>
    </submittedName>
</protein>
<evidence type="ECO:0000313" key="6">
    <source>
        <dbReference type="EMBL" id="XDG23548.1"/>
    </source>
</evidence>
<keyword evidence="1" id="KW-0472">Membrane</keyword>
<dbReference type="EMBL" id="PP845380">
    <property type="protein sequence ID" value="XDG23484.1"/>
    <property type="molecule type" value="Genomic_RNA"/>
</dbReference>
<dbReference type="EMBL" id="PP845381">
    <property type="protein sequence ID" value="XDG23500.1"/>
    <property type="molecule type" value="Genomic_RNA"/>
</dbReference>
<dbReference type="EMBL" id="PP845379">
    <property type="protein sequence ID" value="XDG23468.1"/>
    <property type="molecule type" value="Genomic_RNA"/>
</dbReference>
<accession>A0AB39ACM7</accession>
<organism evidence="2">
    <name type="scientific">Bird gammacoronavirus AnasCN24</name>
    <dbReference type="NCBI Taxonomy" id="3237959"/>
    <lineage>
        <taxon>Viruses</taxon>
        <taxon>Riboviria</taxon>
        <taxon>Orthornavirae</taxon>
        <taxon>Pisuviricota</taxon>
        <taxon>Pisoniviricetes</taxon>
        <taxon>Nidovirales</taxon>
        <taxon>Cornidovirineae</taxon>
        <taxon>Coronaviridae</taxon>
        <taxon>Orthocoronavirinae</taxon>
        <taxon>Gammacoronavirus</taxon>
    </lineage>
</organism>
<reference evidence="2" key="1">
    <citation type="submission" date="2024-05" db="EMBL/GenBank/DDBJ databases">
        <title>Avian Migration-Mediated Cross-Species Transmission and Recombination Shaping the Diversity of Gammacoronaviruses and Deltacoronaviruses.</title>
        <authorList>
            <person name="Han Y."/>
            <person name="Xu P."/>
            <person name="Xu Y."/>
            <person name="Wang Y."/>
            <person name="Hu J."/>
            <person name="Ma M."/>
            <person name="Li Z."/>
            <person name="Bo S."/>
            <person name="Zhao C."/>
            <person name="Ji L."/>
            <person name="Yuan Y."/>
            <person name="Zhao W."/>
            <person name="Wang J."/>
            <person name="Jin Q."/>
            <person name="Wu Z."/>
            <person name="He G."/>
        </authorList>
    </citation>
    <scope>NUCLEOTIDE SEQUENCE</scope>
    <source>
        <strain evidence="6">AvAc-GammaCoV/SH19-SH14</strain>
        <strain evidence="2">AvAc-GammaCoV/SH20-SH02</strain>
        <strain evidence="4">AvAc-GammaCoV/SH20-SH52</strain>
        <strain evidence="3">AvAc-GammaCoV/SH20-SH54</strain>
        <strain evidence="5">AvAc-GammaCoV/SH20-SH55</strain>
    </source>
</reference>
<evidence type="ECO:0000313" key="4">
    <source>
        <dbReference type="EMBL" id="XDG23484.1"/>
    </source>
</evidence>
<proteinExistence type="predicted"/>
<keyword evidence="1" id="KW-1133">Transmembrane helix</keyword>